<feature type="domain" description="Cyclic nucleotide-binding" evidence="1">
    <location>
        <begin position="10"/>
        <end position="95"/>
    </location>
</feature>
<gene>
    <name evidence="2" type="ORF">A6A04_00545</name>
</gene>
<evidence type="ECO:0000313" key="3">
    <source>
        <dbReference type="Proteomes" id="UP000078428"/>
    </source>
</evidence>
<dbReference type="PANTHER" id="PTHR24567">
    <property type="entry name" value="CRP FAMILY TRANSCRIPTIONAL REGULATORY PROTEIN"/>
    <property type="match status" value="1"/>
</dbReference>
<dbReference type="PROSITE" id="PS50042">
    <property type="entry name" value="CNMP_BINDING_3"/>
    <property type="match status" value="1"/>
</dbReference>
<dbReference type="Gene3D" id="2.60.120.10">
    <property type="entry name" value="Jelly Rolls"/>
    <property type="match status" value="1"/>
</dbReference>
<dbReference type="SMART" id="SM00100">
    <property type="entry name" value="cNMP"/>
    <property type="match status" value="1"/>
</dbReference>
<dbReference type="InterPro" id="IPR050397">
    <property type="entry name" value="Env_Response_Regulators"/>
</dbReference>
<proteinExistence type="predicted"/>
<dbReference type="CDD" id="cd00038">
    <property type="entry name" value="CAP_ED"/>
    <property type="match status" value="1"/>
</dbReference>
<dbReference type="OrthoDB" id="9809206at2"/>
<keyword evidence="3" id="KW-1185">Reference proteome</keyword>
<reference evidence="2 3" key="1">
    <citation type="submission" date="2016-04" db="EMBL/GenBank/DDBJ databases">
        <title>Draft genome sequence of freshwater magnetotactic bacteria Magnetospirillum marisnigri SP-1 and Magnetospirillum moscoviense BB-1.</title>
        <authorList>
            <person name="Koziaeva V."/>
            <person name="Dziuba M.V."/>
            <person name="Ivanov T.M."/>
            <person name="Kuznetsov B."/>
            <person name="Grouzdev D.S."/>
        </authorList>
    </citation>
    <scope>NUCLEOTIDE SEQUENCE [LARGE SCALE GENOMIC DNA]</scope>
    <source>
        <strain evidence="2 3">SP-1</strain>
    </source>
</reference>
<sequence length="134" mass="14683">MTEKKSLTPERRTFPKGSVIFREGEIGDRAYLLQQGSVRIFKTVAGKKVTIGRVLPFQVFGELSMMDDSPRMAGATADDDVVCLVLEKASIRAMMEQAPPGLNNLLMSLLSSMRSMGKELADAKAMLQENGIES</sequence>
<accession>A0A178MSN6</accession>
<dbReference type="PANTHER" id="PTHR24567:SF74">
    <property type="entry name" value="HTH-TYPE TRANSCRIPTIONAL REGULATOR ARCR"/>
    <property type="match status" value="1"/>
</dbReference>
<dbReference type="InterPro" id="IPR014710">
    <property type="entry name" value="RmlC-like_jellyroll"/>
</dbReference>
<dbReference type="AlphaFoldDB" id="A0A178MSN6"/>
<dbReference type="RefSeq" id="WP_068491398.1">
    <property type="nucleotide sequence ID" value="NZ_LWQT01000044.1"/>
</dbReference>
<evidence type="ECO:0000259" key="1">
    <source>
        <dbReference type="PROSITE" id="PS50042"/>
    </source>
</evidence>
<dbReference type="SUPFAM" id="SSF51206">
    <property type="entry name" value="cAMP-binding domain-like"/>
    <property type="match status" value="1"/>
</dbReference>
<dbReference type="GO" id="GO:0003700">
    <property type="term" value="F:DNA-binding transcription factor activity"/>
    <property type="evidence" value="ECO:0007669"/>
    <property type="project" value="TreeGrafter"/>
</dbReference>
<dbReference type="GO" id="GO:0005829">
    <property type="term" value="C:cytosol"/>
    <property type="evidence" value="ECO:0007669"/>
    <property type="project" value="TreeGrafter"/>
</dbReference>
<name>A0A178MSN6_9PROT</name>
<dbReference type="STRING" id="1285242.A6A04_00545"/>
<dbReference type="InterPro" id="IPR000595">
    <property type="entry name" value="cNMP-bd_dom"/>
</dbReference>
<dbReference type="PRINTS" id="PR00103">
    <property type="entry name" value="CAMPKINASE"/>
</dbReference>
<organism evidence="2 3">
    <name type="scientific">Paramagnetospirillum marisnigri</name>
    <dbReference type="NCBI Taxonomy" id="1285242"/>
    <lineage>
        <taxon>Bacteria</taxon>
        <taxon>Pseudomonadati</taxon>
        <taxon>Pseudomonadota</taxon>
        <taxon>Alphaproteobacteria</taxon>
        <taxon>Rhodospirillales</taxon>
        <taxon>Magnetospirillaceae</taxon>
        <taxon>Paramagnetospirillum</taxon>
    </lineage>
</organism>
<comment type="caution">
    <text evidence="2">The sequence shown here is derived from an EMBL/GenBank/DDBJ whole genome shotgun (WGS) entry which is preliminary data.</text>
</comment>
<dbReference type="Proteomes" id="UP000078428">
    <property type="component" value="Unassembled WGS sequence"/>
</dbReference>
<evidence type="ECO:0000313" key="2">
    <source>
        <dbReference type="EMBL" id="OAN52408.1"/>
    </source>
</evidence>
<dbReference type="EMBL" id="LWQT01000044">
    <property type="protein sequence ID" value="OAN52408.1"/>
    <property type="molecule type" value="Genomic_DNA"/>
</dbReference>
<protein>
    <submittedName>
        <fullName evidence="2">cAMP-binding protein</fullName>
    </submittedName>
</protein>
<dbReference type="Pfam" id="PF00027">
    <property type="entry name" value="cNMP_binding"/>
    <property type="match status" value="1"/>
</dbReference>
<dbReference type="InterPro" id="IPR018490">
    <property type="entry name" value="cNMP-bd_dom_sf"/>
</dbReference>